<evidence type="ECO:0000259" key="1">
    <source>
        <dbReference type="Pfam" id="PF13229"/>
    </source>
</evidence>
<evidence type="ECO:0000313" key="2">
    <source>
        <dbReference type="EMBL" id="KZL20932.1"/>
    </source>
</evidence>
<dbReference type="Proteomes" id="UP000076577">
    <property type="component" value="Unassembled WGS sequence"/>
</dbReference>
<dbReference type="Gene3D" id="2.160.20.10">
    <property type="entry name" value="Single-stranded right-handed beta-helix, Pectin lyase-like"/>
    <property type="match status" value="1"/>
</dbReference>
<dbReference type="OrthoDB" id="9788772at2"/>
<feature type="domain" description="Right handed beta helix" evidence="1">
    <location>
        <begin position="161"/>
        <end position="316"/>
    </location>
</feature>
<dbReference type="PROSITE" id="PS51318">
    <property type="entry name" value="TAT"/>
    <property type="match status" value="1"/>
</dbReference>
<dbReference type="AlphaFoldDB" id="A0A166ADM3"/>
<dbReference type="InterPro" id="IPR012334">
    <property type="entry name" value="Pectin_lyas_fold"/>
</dbReference>
<reference evidence="2 3" key="1">
    <citation type="journal article" date="2016" name="Front. Microbiol.">
        <title>Comparative Genomic Analysis Reveals a Diverse Repertoire of Genes Involved in Prokaryote-Eukaryote Interactions within the Pseudovibrio Genus.</title>
        <authorList>
            <person name="Romano S."/>
            <person name="Fernandez-Guerra A."/>
            <person name="Reen F.J."/>
            <person name="Glockner F.O."/>
            <person name="Crowley S.P."/>
            <person name="O'Sullivan O."/>
            <person name="Cotter P.D."/>
            <person name="Adams C."/>
            <person name="Dobson A.D."/>
            <person name="O'Gara F."/>
        </authorList>
    </citation>
    <scope>NUCLEOTIDE SEQUENCE [LARGE SCALE GENOMIC DNA]</scope>
    <source>
        <strain evidence="2 3">Ad2</strain>
    </source>
</reference>
<accession>A0A166ADM3</accession>
<dbReference type="EMBL" id="LMCB01000005">
    <property type="protein sequence ID" value="KZL20932.1"/>
    <property type="molecule type" value="Genomic_DNA"/>
</dbReference>
<dbReference type="InterPro" id="IPR006626">
    <property type="entry name" value="PbH1"/>
</dbReference>
<dbReference type="STRING" id="989403.SAMN05421798_101477"/>
<dbReference type="InterPro" id="IPR022388">
    <property type="entry name" value="CHP03808"/>
</dbReference>
<proteinExistence type="predicted"/>
<organism evidence="2 3">
    <name type="scientific">Pseudovibrio axinellae</name>
    <dbReference type="NCBI Taxonomy" id="989403"/>
    <lineage>
        <taxon>Bacteria</taxon>
        <taxon>Pseudomonadati</taxon>
        <taxon>Pseudomonadota</taxon>
        <taxon>Alphaproteobacteria</taxon>
        <taxon>Hyphomicrobiales</taxon>
        <taxon>Stappiaceae</taxon>
        <taxon>Pseudovibrio</taxon>
    </lineage>
</organism>
<protein>
    <recommendedName>
        <fullName evidence="1">Right handed beta helix domain-containing protein</fullName>
    </recommendedName>
</protein>
<dbReference type="InterPro" id="IPR011050">
    <property type="entry name" value="Pectin_lyase_fold/virulence"/>
</dbReference>
<dbReference type="NCBIfam" id="TIGR03804">
    <property type="entry name" value="para_beta_helix"/>
    <property type="match status" value="1"/>
</dbReference>
<name>A0A166ADM3_9HYPH</name>
<dbReference type="SUPFAM" id="SSF51126">
    <property type="entry name" value="Pectin lyase-like"/>
    <property type="match status" value="1"/>
</dbReference>
<dbReference type="InterPro" id="IPR022441">
    <property type="entry name" value="Para_beta_helix_rpt-2"/>
</dbReference>
<dbReference type="NCBIfam" id="TIGR03808">
    <property type="entry name" value="RR_plus_rpt_1"/>
    <property type="match status" value="1"/>
</dbReference>
<evidence type="ECO:0000313" key="3">
    <source>
        <dbReference type="Proteomes" id="UP000076577"/>
    </source>
</evidence>
<dbReference type="SMART" id="SM00710">
    <property type="entry name" value="PbH1"/>
    <property type="match status" value="7"/>
</dbReference>
<comment type="caution">
    <text evidence="2">The sequence shown here is derived from an EMBL/GenBank/DDBJ whole genome shotgun (WGS) entry which is preliminary data.</text>
</comment>
<dbReference type="InterPro" id="IPR006311">
    <property type="entry name" value="TAT_signal"/>
</dbReference>
<dbReference type="Pfam" id="PF13229">
    <property type="entry name" value="Beta_helix"/>
    <property type="match status" value="1"/>
</dbReference>
<dbReference type="RefSeq" id="WP_068002962.1">
    <property type="nucleotide sequence ID" value="NZ_FOFM01000001.1"/>
</dbReference>
<sequence>MADKQETLSRRTLLGAGIVASAAPLVSAQQAQALPRVGSAVLEMPAPPSAQDTSQALQAAINEAAVQGRILQLGAGIFSCSGLSLPSRLVLRGVPGHTRLLLNGDGPLVKSAGTHHIQLTGLIFDGAHLPLSDDVSALLAFSRCEHLTVNSCEINRSAASAFLLERCSGSITGNKIQDIERVAVLSYNANALTIEGNNIRDCGDGGILVHRWSQGYDGTLVCNNRISQVSSKNGGTGQNGNGINIFRADGVTVSNNKISDCTFSAIRSNASSNIQILGNTCHRSGEVALFVEFGFQGAIVSNNLIEKAANGISITNFREGGRLAVCSNNILRDITGTGPYAQNNPEFGVGIAVEADTNVIGNLVEGARVTGIRLGWGPYMRNLIAAQNTVRSAPIGISISFAAQKQSALISQNITANCAVNIAGFAWDEQVSGDIALSPDELPLMVRVTDNIASAL</sequence>
<gene>
    <name evidence="2" type="ORF">PsAD2_00924</name>
</gene>
<dbReference type="PATRIC" id="fig|989403.3.peg.991"/>
<keyword evidence="3" id="KW-1185">Reference proteome</keyword>
<dbReference type="InterPro" id="IPR039448">
    <property type="entry name" value="Beta_helix"/>
</dbReference>